<dbReference type="EMBL" id="BPQF01000007">
    <property type="protein sequence ID" value="GJD38716.1"/>
    <property type="molecule type" value="Genomic_DNA"/>
</dbReference>
<reference evidence="1" key="2">
    <citation type="submission" date="2021-08" db="EMBL/GenBank/DDBJ databases">
        <authorList>
            <person name="Tani A."/>
            <person name="Ola A."/>
            <person name="Ogura Y."/>
            <person name="Katsura K."/>
            <person name="Hayashi T."/>
        </authorList>
    </citation>
    <scope>NUCLEOTIDE SEQUENCE</scope>
    <source>
        <strain evidence="1">DSM 21893</strain>
    </source>
</reference>
<dbReference type="Proteomes" id="UP001055307">
    <property type="component" value="Unassembled WGS sequence"/>
</dbReference>
<evidence type="ECO:0000313" key="2">
    <source>
        <dbReference type="Proteomes" id="UP001055307"/>
    </source>
</evidence>
<sequence>MANSEMRDRLHADTGLDAVVSGGKLAPTWNKVVTYLDNVSAEEKGSFDWAKERAAMQSNYEARSRFEGEQPENLDSTNQTVKLIKAALDSLKALNDPSNRLEDMPLYKQAQELFASQQAGALTGIDIEA</sequence>
<gene>
    <name evidence="1" type="ORF">OICFNHDK_1166</name>
</gene>
<evidence type="ECO:0000313" key="1">
    <source>
        <dbReference type="EMBL" id="GJD38716.1"/>
    </source>
</evidence>
<organism evidence="1 2">
    <name type="scientific">Methylobacterium bullatum</name>
    <dbReference type="NCBI Taxonomy" id="570505"/>
    <lineage>
        <taxon>Bacteria</taxon>
        <taxon>Pseudomonadati</taxon>
        <taxon>Pseudomonadota</taxon>
        <taxon>Alphaproteobacteria</taxon>
        <taxon>Hyphomicrobiales</taxon>
        <taxon>Methylobacteriaceae</taxon>
        <taxon>Methylobacterium</taxon>
    </lineage>
</organism>
<proteinExistence type="predicted"/>
<comment type="caution">
    <text evidence="1">The sequence shown here is derived from an EMBL/GenBank/DDBJ whole genome shotgun (WGS) entry which is preliminary data.</text>
</comment>
<dbReference type="RefSeq" id="WP_147829829.1">
    <property type="nucleotide sequence ID" value="NZ_BPQF01000007.1"/>
</dbReference>
<reference evidence="1" key="1">
    <citation type="journal article" date="2016" name="Front. Microbiol.">
        <title>Genome Sequence of the Piezophilic, Mesophilic Sulfate-Reducing Bacterium Desulfovibrio indicus J2T.</title>
        <authorList>
            <person name="Cao J."/>
            <person name="Maignien L."/>
            <person name="Shao Z."/>
            <person name="Alain K."/>
            <person name="Jebbar M."/>
        </authorList>
    </citation>
    <scope>NUCLEOTIDE SEQUENCE</scope>
    <source>
        <strain evidence="1">DSM 21893</strain>
    </source>
</reference>
<name>A0AAV4Z415_9HYPH</name>
<protein>
    <submittedName>
        <fullName evidence="1">Uncharacterized protein</fullName>
    </submittedName>
</protein>
<accession>A0AAV4Z415</accession>
<dbReference type="AlphaFoldDB" id="A0AAV4Z415"/>
<keyword evidence="2" id="KW-1185">Reference proteome</keyword>